<sequence length="340" mass="39429">MIKRIYSWLFFIFFTLGYSQQVFEVQNFSEKYYAKVSVQDSSEVFTPGVITVYNKKTGKELVKVESEELAPDFTTEGNIKANILQLPYGEQSLLIYDDFNFDGISDLALQDGQNSCYHGPSYQIYLGTKNGFIHNKKFTRLAQEYCGMFSYNKEEKKIYTMTKSGCCWHQFSEFVIENNQPVAVKIVEEDAFKIPFYTSTIKERKNGKMLESSETVMDKKDESIKSFLSFTINKNNKQLILFNINNRTLNYAILKENDVVEFSYPIETIYQNPDFIYSASENVVSFKNKDAEYQIYDKDKEIGILINIDGKTYNWKGNKATQQGSLKKLLEINLDNVVIK</sequence>
<dbReference type="InterPro" id="IPR058087">
    <property type="entry name" value="XAC2610_dom"/>
</dbReference>
<comment type="caution">
    <text evidence="1">The sequence shown here is derived from an EMBL/GenBank/DDBJ whole genome shotgun (WGS) entry which is preliminary data.</text>
</comment>
<reference evidence="1 2" key="1">
    <citation type="submission" date="2018-02" db="EMBL/GenBank/DDBJ databases">
        <title>Genome sequences of Apibacter spp., gut symbionts of Asian honey bees.</title>
        <authorList>
            <person name="Kwong W.K."/>
            <person name="Steele M.I."/>
            <person name="Moran N.A."/>
        </authorList>
    </citation>
    <scope>NUCLEOTIDE SEQUENCE [LARGE SCALE GENOMIC DNA]</scope>
    <source>
        <strain evidence="2">wkB301</strain>
    </source>
</reference>
<dbReference type="NCBIfam" id="NF047539">
    <property type="entry name" value="XAC2610_fam"/>
    <property type="match status" value="1"/>
</dbReference>
<dbReference type="OrthoDB" id="5993839at2"/>
<name>A0A2S8A914_9FLAO</name>
<protein>
    <submittedName>
        <fullName evidence="1">Uncharacterized protein</fullName>
    </submittedName>
</protein>
<dbReference type="RefSeq" id="WP_105247251.1">
    <property type="nucleotide sequence ID" value="NZ_PSZM01000043.1"/>
</dbReference>
<keyword evidence="2" id="KW-1185">Reference proteome</keyword>
<organism evidence="1 2">
    <name type="scientific">Apibacter adventoris</name>
    <dbReference type="NCBI Taxonomy" id="1679466"/>
    <lineage>
        <taxon>Bacteria</taxon>
        <taxon>Pseudomonadati</taxon>
        <taxon>Bacteroidota</taxon>
        <taxon>Flavobacteriia</taxon>
        <taxon>Flavobacteriales</taxon>
        <taxon>Weeksellaceae</taxon>
        <taxon>Apibacter</taxon>
    </lineage>
</organism>
<accession>A0A2S8A914</accession>
<dbReference type="AlphaFoldDB" id="A0A2S8A914"/>
<gene>
    <name evidence="1" type="ORF">C4S77_08935</name>
</gene>
<dbReference type="EMBL" id="PSZM01000043">
    <property type="protein sequence ID" value="PQL90976.1"/>
    <property type="molecule type" value="Genomic_DNA"/>
</dbReference>
<evidence type="ECO:0000313" key="1">
    <source>
        <dbReference type="EMBL" id="PQL90976.1"/>
    </source>
</evidence>
<dbReference type="Proteomes" id="UP000238042">
    <property type="component" value="Unassembled WGS sequence"/>
</dbReference>
<proteinExistence type="predicted"/>
<evidence type="ECO:0000313" key="2">
    <source>
        <dbReference type="Proteomes" id="UP000238042"/>
    </source>
</evidence>